<accession>A0AAE1BZF5</accession>
<reference evidence="2" key="1">
    <citation type="submission" date="2023-07" db="EMBL/GenBank/DDBJ databases">
        <title>Black Yeasts Isolated from many extreme environments.</title>
        <authorList>
            <person name="Coleine C."/>
            <person name="Stajich J.E."/>
            <person name="Selbmann L."/>
        </authorList>
    </citation>
    <scope>NUCLEOTIDE SEQUENCE</scope>
    <source>
        <strain evidence="2">CCFEE 5485</strain>
    </source>
</reference>
<evidence type="ECO:0000313" key="3">
    <source>
        <dbReference type="Proteomes" id="UP001274830"/>
    </source>
</evidence>
<feature type="domain" description="AB hydrolase-1" evidence="1">
    <location>
        <begin position="2"/>
        <end position="73"/>
    </location>
</feature>
<keyword evidence="3" id="KW-1185">Reference proteome</keyword>
<dbReference type="Proteomes" id="UP001274830">
    <property type="component" value="Unassembled WGS sequence"/>
</dbReference>
<dbReference type="SUPFAM" id="SSF53474">
    <property type="entry name" value="alpha/beta-Hydrolases"/>
    <property type="match status" value="1"/>
</dbReference>
<sequence length="230" mass="26908">MGHSGYPKIEYRFVDHVRYLDAFLDSVLPTGEMFLVVQDWGSALGLHWAHRYSERVIGIVLMEFIRPFPTWEDVGPSKEAQGIFKAFRTPETGRKLLIEDNVFLTQILPGGIIRKLGAEEQEYYRHPFLSQSSREPVYRWPNELPISHHPPDVWDIVSNYRSWLMKTDIPKLLFYTTPGAFVTPEKARWYEMNMENVRLVDLGDGVHYLQEDHPRRIGEETADFMRALLL</sequence>
<gene>
    <name evidence="2" type="ORF">LTR78_006604</name>
</gene>
<protein>
    <recommendedName>
        <fullName evidence="1">AB hydrolase-1 domain-containing protein</fullName>
    </recommendedName>
</protein>
<evidence type="ECO:0000313" key="2">
    <source>
        <dbReference type="EMBL" id="KAK3673371.1"/>
    </source>
</evidence>
<dbReference type="AlphaFoldDB" id="A0AAE1BZF5"/>
<dbReference type="InterPro" id="IPR029058">
    <property type="entry name" value="AB_hydrolase_fold"/>
</dbReference>
<dbReference type="InterPro" id="IPR000073">
    <property type="entry name" value="AB_hydrolase_1"/>
</dbReference>
<name>A0AAE1BZF5_9PEZI</name>
<dbReference type="EMBL" id="JAUTXT010000025">
    <property type="protein sequence ID" value="KAK3673371.1"/>
    <property type="molecule type" value="Genomic_DNA"/>
</dbReference>
<dbReference type="Pfam" id="PF00561">
    <property type="entry name" value="Abhydrolase_1"/>
    <property type="match status" value="1"/>
</dbReference>
<dbReference type="NCBIfam" id="NF002938">
    <property type="entry name" value="PRK03592.1"/>
    <property type="match status" value="1"/>
</dbReference>
<dbReference type="Gene3D" id="3.40.50.1820">
    <property type="entry name" value="alpha/beta hydrolase"/>
    <property type="match status" value="1"/>
</dbReference>
<proteinExistence type="predicted"/>
<organism evidence="2 3">
    <name type="scientific">Recurvomyces mirabilis</name>
    <dbReference type="NCBI Taxonomy" id="574656"/>
    <lineage>
        <taxon>Eukaryota</taxon>
        <taxon>Fungi</taxon>
        <taxon>Dikarya</taxon>
        <taxon>Ascomycota</taxon>
        <taxon>Pezizomycotina</taxon>
        <taxon>Dothideomycetes</taxon>
        <taxon>Dothideomycetidae</taxon>
        <taxon>Mycosphaerellales</taxon>
        <taxon>Teratosphaeriaceae</taxon>
        <taxon>Recurvomyces</taxon>
    </lineage>
</organism>
<evidence type="ECO:0000259" key="1">
    <source>
        <dbReference type="Pfam" id="PF00561"/>
    </source>
</evidence>
<comment type="caution">
    <text evidence="2">The sequence shown here is derived from an EMBL/GenBank/DDBJ whole genome shotgun (WGS) entry which is preliminary data.</text>
</comment>